<evidence type="ECO:0000313" key="4">
    <source>
        <dbReference type="Proteomes" id="UP000654918"/>
    </source>
</evidence>
<organism evidence="3 4">
    <name type="scientific">Colletotrichum plurivorum</name>
    <dbReference type="NCBI Taxonomy" id="2175906"/>
    <lineage>
        <taxon>Eukaryota</taxon>
        <taxon>Fungi</taxon>
        <taxon>Dikarya</taxon>
        <taxon>Ascomycota</taxon>
        <taxon>Pezizomycotina</taxon>
        <taxon>Sordariomycetes</taxon>
        <taxon>Hypocreomycetidae</taxon>
        <taxon>Glomerellales</taxon>
        <taxon>Glomerellaceae</taxon>
        <taxon>Colletotrichum</taxon>
        <taxon>Colletotrichum orchidearum species complex</taxon>
    </lineage>
</organism>
<proteinExistence type="predicted"/>
<evidence type="ECO:0000256" key="2">
    <source>
        <dbReference type="SAM" id="Phobius"/>
    </source>
</evidence>
<gene>
    <name evidence="3" type="ORF">CPLU01_07629</name>
</gene>
<keyword evidence="2" id="KW-0812">Transmembrane</keyword>
<keyword evidence="2" id="KW-1133">Transmembrane helix</keyword>
<dbReference type="EMBL" id="WIGO01000100">
    <property type="protein sequence ID" value="KAF6830014.1"/>
    <property type="molecule type" value="Genomic_DNA"/>
</dbReference>
<name>A0A8H6NE45_9PEZI</name>
<sequence>MGWDTERRQNNKDTGGPLWADGSVTPNAAHAEQGAPTLRTFFESYPWALAGPRSLALNPVSLAVRLLFGIGFGLPALAYVAILVPGERGEPQTDTRTALFSAVNLVFGFSGRPGRLLASGNCPPWIPSSRSQPAIPGVAWRQRPGRHYSATRPFDIMAANKVV</sequence>
<feature type="compositionally biased region" description="Basic and acidic residues" evidence="1">
    <location>
        <begin position="1"/>
        <end position="11"/>
    </location>
</feature>
<keyword evidence="4" id="KW-1185">Reference proteome</keyword>
<protein>
    <submittedName>
        <fullName evidence="3">Uncharacterized protein</fullName>
    </submittedName>
</protein>
<reference evidence="3" key="1">
    <citation type="journal article" date="2020" name="Phytopathology">
        <title>Genome Sequence Resources of Colletotrichum truncatum, C. plurivorum, C. musicola, and C. sojae: Four Species Pathogenic to Soybean (Glycine max).</title>
        <authorList>
            <person name="Rogerio F."/>
            <person name="Boufleur T.R."/>
            <person name="Ciampi-Guillardi M."/>
            <person name="Sukno S.A."/>
            <person name="Thon M.R."/>
            <person name="Massola Junior N.S."/>
            <person name="Baroncelli R."/>
        </authorList>
    </citation>
    <scope>NUCLEOTIDE SEQUENCE</scope>
    <source>
        <strain evidence="3">LFN00145</strain>
    </source>
</reference>
<dbReference type="Proteomes" id="UP000654918">
    <property type="component" value="Unassembled WGS sequence"/>
</dbReference>
<keyword evidence="2" id="KW-0472">Membrane</keyword>
<feature type="region of interest" description="Disordered" evidence="1">
    <location>
        <begin position="1"/>
        <end position="24"/>
    </location>
</feature>
<accession>A0A8H6NE45</accession>
<feature type="transmembrane region" description="Helical" evidence="2">
    <location>
        <begin position="62"/>
        <end position="84"/>
    </location>
</feature>
<evidence type="ECO:0000256" key="1">
    <source>
        <dbReference type="SAM" id="MobiDB-lite"/>
    </source>
</evidence>
<evidence type="ECO:0000313" key="3">
    <source>
        <dbReference type="EMBL" id="KAF6830014.1"/>
    </source>
</evidence>
<comment type="caution">
    <text evidence="3">The sequence shown here is derived from an EMBL/GenBank/DDBJ whole genome shotgun (WGS) entry which is preliminary data.</text>
</comment>
<dbReference type="AlphaFoldDB" id="A0A8H6NE45"/>